<dbReference type="EMBL" id="CYGY02000063">
    <property type="protein sequence ID" value="SIT48334.1"/>
    <property type="molecule type" value="Genomic_DNA"/>
</dbReference>
<dbReference type="GO" id="GO:0070012">
    <property type="term" value="F:oligopeptidase activity"/>
    <property type="evidence" value="ECO:0007669"/>
    <property type="project" value="TreeGrafter"/>
</dbReference>
<sequence>MFASQSEIMWSPLDAASDPYIGLEELSNPAVDSWVCAQTARTMAMYGNTTHADVLTERIADVMLAQDRIATCTRYGDWGYNIWNDQQHPLGFIRRTPWDAWVASQPRWETVLDIDALDLNQRDGDDTRWVLASFTLIYPTYDRALVRLSPSGSDACIVREFDVGARTFVKDGFQLPEPGHHQVTWIDRDTVYVEWDDSAVNAAPAVTVTGFPRQVRRWARGTHIADAPIVFECEPGDLAVVARYDPIYARHRASRSTTFFEAERYWLDESSNEWRRFDVQPDAGIFEWNEWLLVTPRTDWNVDPTIYSAGSLLVIRRDAFLEGDRHFTVLFVPSKTEVLSGVRYTKHLLMVTCRNESVARITLWRSPASPDSTWEARALSLPEGCEVSVTAVDWTRDDTALIYLDHFLTPPALYFADLAEAAPWRLLRRLRPRFDSTGLVALRRHATAPDGVQIPYWLIGRESNLEGNPQPCLLYGYGGYRVRVDRPHYLSTMGFSWLEPGGVYAIASIRGGGEFGPEWHRAAQREKRQVAFDDFTAVAQALISSGVTTPERLAIRGGSDGGLLTAACMIQRPELFGAVISEVPVLDMSRFNLLSMGALWVDEFGNPDNPEHYRILMGYSPYQNVKKDVSYPPVLFTSSSTDDRVHPGHARKMAAKMQALGHDEVWYMEHRDGGHGTGVEPEARARASATIFEFLRAKIGASLRPVT</sequence>
<keyword evidence="3" id="KW-0720">Serine protease</keyword>
<dbReference type="AlphaFoldDB" id="A0A1N7SM01"/>
<keyword evidence="7" id="KW-1185">Reference proteome</keyword>
<dbReference type="GO" id="GO:0006508">
    <property type="term" value="P:proteolysis"/>
    <property type="evidence" value="ECO:0007669"/>
    <property type="project" value="UniProtKB-KW"/>
</dbReference>
<dbReference type="PANTHER" id="PTHR42881">
    <property type="entry name" value="PROLYL ENDOPEPTIDASE"/>
    <property type="match status" value="1"/>
</dbReference>
<dbReference type="Pfam" id="PF00326">
    <property type="entry name" value="Peptidase_S9"/>
    <property type="match status" value="1"/>
</dbReference>
<proteinExistence type="predicted"/>
<dbReference type="SUPFAM" id="SSF53474">
    <property type="entry name" value="alpha/beta-Hydrolases"/>
    <property type="match status" value="1"/>
</dbReference>
<feature type="domain" description="Peptidase S9 prolyl oligopeptidase catalytic" evidence="4">
    <location>
        <begin position="495"/>
        <end position="700"/>
    </location>
</feature>
<dbReference type="InterPro" id="IPR029058">
    <property type="entry name" value="AB_hydrolase_fold"/>
</dbReference>
<dbReference type="OrthoDB" id="9801421at2"/>
<evidence type="ECO:0000256" key="3">
    <source>
        <dbReference type="ARBA" id="ARBA00022825"/>
    </source>
</evidence>
<accession>A0A1N7SM01</accession>
<dbReference type="PANTHER" id="PTHR42881:SF13">
    <property type="entry name" value="PROLYL ENDOPEPTIDASE"/>
    <property type="match status" value="1"/>
</dbReference>
<dbReference type="InterPro" id="IPR051167">
    <property type="entry name" value="Prolyl_oligopep/macrocyclase"/>
</dbReference>
<dbReference type="Gene3D" id="2.130.10.120">
    <property type="entry name" value="Prolyl oligopeptidase, N-terminal domain"/>
    <property type="match status" value="1"/>
</dbReference>
<evidence type="ECO:0000313" key="6">
    <source>
        <dbReference type="EMBL" id="SIT48334.1"/>
    </source>
</evidence>
<evidence type="ECO:0000256" key="2">
    <source>
        <dbReference type="ARBA" id="ARBA00022801"/>
    </source>
</evidence>
<protein>
    <submittedName>
        <fullName evidence="6">Prolyl endopeptidase</fullName>
        <ecNumber evidence="6">3.4.21.26</ecNumber>
    </submittedName>
</protein>
<evidence type="ECO:0000259" key="5">
    <source>
        <dbReference type="Pfam" id="PF02897"/>
    </source>
</evidence>
<dbReference type="InterPro" id="IPR023302">
    <property type="entry name" value="Pept_S9A_N"/>
</dbReference>
<dbReference type="Gene3D" id="3.40.50.1820">
    <property type="entry name" value="alpha/beta hydrolase"/>
    <property type="match status" value="1"/>
</dbReference>
<dbReference type="RefSeq" id="WP_087737931.1">
    <property type="nucleotide sequence ID" value="NZ_CYGY02000063.1"/>
</dbReference>
<dbReference type="GO" id="GO:0005829">
    <property type="term" value="C:cytosol"/>
    <property type="evidence" value="ECO:0007669"/>
    <property type="project" value="TreeGrafter"/>
</dbReference>
<gene>
    <name evidence="6" type="ORF">BN2476_630123</name>
</gene>
<dbReference type="EC" id="3.4.21.26" evidence="6"/>
<feature type="domain" description="Peptidase S9A N-terminal" evidence="5">
    <location>
        <begin position="14"/>
        <end position="420"/>
    </location>
</feature>
<keyword evidence="1" id="KW-0645">Protease</keyword>
<comment type="caution">
    <text evidence="6">The sequence shown here is derived from an EMBL/GenBank/DDBJ whole genome shotgun (WGS) entry which is preliminary data.</text>
</comment>
<organism evidence="6 7">
    <name type="scientific">Paraburkholderia piptadeniae</name>
    <dbReference type="NCBI Taxonomy" id="1701573"/>
    <lineage>
        <taxon>Bacteria</taxon>
        <taxon>Pseudomonadati</taxon>
        <taxon>Pseudomonadota</taxon>
        <taxon>Betaproteobacteria</taxon>
        <taxon>Burkholderiales</taxon>
        <taxon>Burkholderiaceae</taxon>
        <taxon>Paraburkholderia</taxon>
    </lineage>
</organism>
<evidence type="ECO:0000259" key="4">
    <source>
        <dbReference type="Pfam" id="PF00326"/>
    </source>
</evidence>
<name>A0A1N7SM01_9BURK</name>
<dbReference type="InterPro" id="IPR001375">
    <property type="entry name" value="Peptidase_S9_cat"/>
</dbReference>
<dbReference type="SUPFAM" id="SSF50993">
    <property type="entry name" value="Peptidase/esterase 'gauge' domain"/>
    <property type="match status" value="1"/>
</dbReference>
<evidence type="ECO:0000256" key="1">
    <source>
        <dbReference type="ARBA" id="ARBA00022670"/>
    </source>
</evidence>
<evidence type="ECO:0000313" key="7">
    <source>
        <dbReference type="Proteomes" id="UP000195569"/>
    </source>
</evidence>
<dbReference type="GO" id="GO:0004252">
    <property type="term" value="F:serine-type endopeptidase activity"/>
    <property type="evidence" value="ECO:0007669"/>
    <property type="project" value="UniProtKB-EC"/>
</dbReference>
<dbReference type="PRINTS" id="PR00862">
    <property type="entry name" value="PROLIGOPTASE"/>
</dbReference>
<keyword evidence="2 6" id="KW-0378">Hydrolase</keyword>
<reference evidence="6" key="1">
    <citation type="submission" date="2016-12" db="EMBL/GenBank/DDBJ databases">
        <authorList>
            <person name="Moulin L."/>
        </authorList>
    </citation>
    <scope>NUCLEOTIDE SEQUENCE [LARGE SCALE GENOMIC DNA]</scope>
    <source>
        <strain evidence="6">STM 7183</strain>
    </source>
</reference>
<dbReference type="Pfam" id="PF02897">
    <property type="entry name" value="Peptidase_S9_N"/>
    <property type="match status" value="1"/>
</dbReference>
<dbReference type="Proteomes" id="UP000195569">
    <property type="component" value="Unassembled WGS sequence"/>
</dbReference>
<dbReference type="InterPro" id="IPR002470">
    <property type="entry name" value="Peptidase_S9A"/>
</dbReference>